<feature type="region of interest" description="Disordered" evidence="1">
    <location>
        <begin position="276"/>
        <end position="344"/>
    </location>
</feature>
<comment type="caution">
    <text evidence="2">The sequence shown here is derived from an EMBL/GenBank/DDBJ whole genome shotgun (WGS) entry which is preliminary data.</text>
</comment>
<feature type="compositionally biased region" description="Basic and acidic residues" evidence="1">
    <location>
        <begin position="174"/>
        <end position="188"/>
    </location>
</feature>
<reference evidence="2 3" key="1">
    <citation type="submission" date="2019-09" db="EMBL/GenBank/DDBJ databases">
        <authorList>
            <person name="Park J.-S."/>
            <person name="Choi H.-J."/>
        </authorList>
    </citation>
    <scope>NUCLEOTIDE SEQUENCE [LARGE SCALE GENOMIC DNA]</scope>
    <source>
        <strain evidence="2 3">176SS1-4</strain>
    </source>
</reference>
<dbReference type="AlphaFoldDB" id="A0A5J5GQ53"/>
<keyword evidence="3" id="KW-1185">Reference proteome</keyword>
<feature type="region of interest" description="Disordered" evidence="1">
    <location>
        <begin position="130"/>
        <end position="188"/>
    </location>
</feature>
<feature type="compositionally biased region" description="Basic and acidic residues" evidence="1">
    <location>
        <begin position="314"/>
        <end position="344"/>
    </location>
</feature>
<feature type="compositionally biased region" description="Low complexity" evidence="1">
    <location>
        <begin position="140"/>
        <end position="154"/>
    </location>
</feature>
<dbReference type="RefSeq" id="WP_150443965.1">
    <property type="nucleotide sequence ID" value="NZ_VYQE01000001.1"/>
</dbReference>
<evidence type="ECO:0000256" key="1">
    <source>
        <dbReference type="SAM" id="MobiDB-lite"/>
    </source>
</evidence>
<evidence type="ECO:0000313" key="3">
    <source>
        <dbReference type="Proteomes" id="UP000326554"/>
    </source>
</evidence>
<dbReference type="Pfam" id="PF12277">
    <property type="entry name" value="DUF3618"/>
    <property type="match status" value="1"/>
</dbReference>
<name>A0A5J5GQ53_9RHOB</name>
<feature type="compositionally biased region" description="Basic and acidic residues" evidence="1">
    <location>
        <begin position="285"/>
        <end position="300"/>
    </location>
</feature>
<gene>
    <name evidence="2" type="ORF">F3S47_04340</name>
</gene>
<proteinExistence type="predicted"/>
<dbReference type="InterPro" id="IPR022062">
    <property type="entry name" value="DUF3618"/>
</dbReference>
<organism evidence="2 3">
    <name type="scientific">Histidinibacterium aquaticum</name>
    <dbReference type="NCBI Taxonomy" id="2613962"/>
    <lineage>
        <taxon>Bacteria</taxon>
        <taxon>Pseudomonadati</taxon>
        <taxon>Pseudomonadota</taxon>
        <taxon>Alphaproteobacteria</taxon>
        <taxon>Rhodobacterales</taxon>
        <taxon>Paracoccaceae</taxon>
        <taxon>Histidinibacterium</taxon>
    </lineage>
</organism>
<evidence type="ECO:0000313" key="2">
    <source>
        <dbReference type="EMBL" id="KAA9010479.1"/>
    </source>
</evidence>
<dbReference type="EMBL" id="VYQE01000001">
    <property type="protein sequence ID" value="KAA9010479.1"/>
    <property type="molecule type" value="Genomic_DNA"/>
</dbReference>
<sequence>MSADRSSADIEKQIDRERSELGATLTELGNRMTVDHLFREVTTQIRTHGGEFGKSAGTQVKNNPMALAITGIGLGWLLFGSNRPPQQHAGTDSHLAEPARERYGYPAELTETSRYRARAAAARPGWYERAGDALRGSGNGSDSSGSWRDSASNGLNKARGKASAAGHDMSARAGEARTRLREGTDHLSEEARERVIAARERAMYARERAGRGLSQGADTAADFYDRQPLVAGVLALAAGALVAGMAQRTRWEDENVGPYRDDLVDEAERIYREESEKAAAVANRARGEVETIAEEKREQADASAPGDKSAVKQAGDEVRGAAERIRDAGEDEAKRQELGKPQHH</sequence>
<accession>A0A5J5GQ53</accession>
<dbReference type="Proteomes" id="UP000326554">
    <property type="component" value="Unassembled WGS sequence"/>
</dbReference>
<feature type="compositionally biased region" description="Basic and acidic residues" evidence="1">
    <location>
        <begin position="94"/>
        <end position="103"/>
    </location>
</feature>
<protein>
    <submittedName>
        <fullName evidence="2">DUF3618 domain-containing protein</fullName>
    </submittedName>
</protein>
<feature type="region of interest" description="Disordered" evidence="1">
    <location>
        <begin position="85"/>
        <end position="105"/>
    </location>
</feature>